<sequence>MPVTIPLKTSPEVIAAFEKSYHVIAEDLLHDLEHKYKMPAVGVQRMRQMLEHNVMGGKMNRGLAVVDTLMIIAQAQGKTLTEDDIFRAHVAGWAIEWLQACFLVADDIMDQSHTRRGKPCWYRMPGVGLEAVNDALVLEGHIFMFIKKHFRSQPYYADLVDLLHEVAYLTELGQMIDMLTAPEGDVNLSRFSLDRHAYIVVHKTSYYSFYLSVAMAFMLSGITNPAAFDQAKQILLPLGEYFQVQDDYLDAFADPSVLGKIGTDIEDNKCSWLVNTALARCTPEQRTLLDTNYGRKDAKCIEAVKQLYRDMQLDQEFERYEEASYKRIMGMINGIDKGLGVPPEVYVSFMNKIYKRSK</sequence>
<dbReference type="GO" id="GO:0046872">
    <property type="term" value="F:metal ion binding"/>
    <property type="evidence" value="ECO:0007669"/>
    <property type="project" value="UniProtKB-KW"/>
</dbReference>
<dbReference type="CDD" id="cd00685">
    <property type="entry name" value="Trans_IPPS_HT"/>
    <property type="match status" value="1"/>
</dbReference>
<keyword evidence="12" id="KW-1185">Reference proteome</keyword>
<comment type="similarity">
    <text evidence="4 10">Belongs to the FPP/GGPP synthase family.</text>
</comment>
<dbReference type="Pfam" id="PF00348">
    <property type="entry name" value="polyprenyl_synt"/>
    <property type="match status" value="1"/>
</dbReference>
<evidence type="ECO:0000256" key="2">
    <source>
        <dbReference type="ARBA" id="ARBA00004932"/>
    </source>
</evidence>
<keyword evidence="6 10" id="KW-0808">Transferase</keyword>
<dbReference type="InterPro" id="IPR008949">
    <property type="entry name" value="Isoprenoid_synthase_dom_sf"/>
</dbReference>
<dbReference type="EMBL" id="MCFL01000024">
    <property type="protein sequence ID" value="ORZ35154.1"/>
    <property type="molecule type" value="Genomic_DNA"/>
</dbReference>
<dbReference type="FunFam" id="1.10.600.10:FF:000006">
    <property type="entry name" value="Farnesyl pyrophosphate synthase"/>
    <property type="match status" value="1"/>
</dbReference>
<evidence type="ECO:0000256" key="10">
    <source>
        <dbReference type="RuleBase" id="RU004466"/>
    </source>
</evidence>
<dbReference type="AlphaFoldDB" id="A0A1Y2HMF7"/>
<dbReference type="GO" id="GO:0005737">
    <property type="term" value="C:cytoplasm"/>
    <property type="evidence" value="ECO:0007669"/>
    <property type="project" value="TreeGrafter"/>
</dbReference>
<dbReference type="InterPro" id="IPR039702">
    <property type="entry name" value="FPS1-like"/>
</dbReference>
<name>A0A1Y2HMF7_9FUNG</name>
<comment type="pathway">
    <text evidence="2">Isoprenoid biosynthesis; geranyl diphosphate biosynthesis; geranyl diphosphate from dimethylallyl diphosphate and isopentenyl diphosphate: step 1/1.</text>
</comment>
<keyword evidence="8" id="KW-0460">Magnesium</keyword>
<gene>
    <name evidence="11" type="ORF">BCR44DRAFT_129979</name>
</gene>
<evidence type="ECO:0000256" key="4">
    <source>
        <dbReference type="ARBA" id="ARBA00006706"/>
    </source>
</evidence>
<dbReference type="GO" id="GO:0045337">
    <property type="term" value="P:farnesyl diphosphate biosynthetic process"/>
    <property type="evidence" value="ECO:0007669"/>
    <property type="project" value="TreeGrafter"/>
</dbReference>
<dbReference type="STRING" id="765915.A0A1Y2HMF7"/>
<evidence type="ECO:0000256" key="7">
    <source>
        <dbReference type="ARBA" id="ARBA00022723"/>
    </source>
</evidence>
<dbReference type="PANTHER" id="PTHR11525:SF0">
    <property type="entry name" value="FARNESYL PYROPHOSPHATE SYNTHASE"/>
    <property type="match status" value="1"/>
</dbReference>
<dbReference type="GO" id="GO:0004337">
    <property type="term" value="F:(2E,6E)-farnesyl diphosphate synthase activity"/>
    <property type="evidence" value="ECO:0007669"/>
    <property type="project" value="TreeGrafter"/>
</dbReference>
<dbReference type="PANTHER" id="PTHR11525">
    <property type="entry name" value="FARNESYL-PYROPHOSPHATE SYNTHETASE"/>
    <property type="match status" value="1"/>
</dbReference>
<dbReference type="OrthoDB" id="10257492at2759"/>
<evidence type="ECO:0000313" key="11">
    <source>
        <dbReference type="EMBL" id="ORZ35154.1"/>
    </source>
</evidence>
<keyword evidence="7" id="KW-0479">Metal-binding</keyword>
<reference evidence="11 12" key="1">
    <citation type="submission" date="2016-07" db="EMBL/GenBank/DDBJ databases">
        <title>Pervasive Adenine N6-methylation of Active Genes in Fungi.</title>
        <authorList>
            <consortium name="DOE Joint Genome Institute"/>
            <person name="Mondo S.J."/>
            <person name="Dannebaum R.O."/>
            <person name="Kuo R.C."/>
            <person name="Labutti K."/>
            <person name="Haridas S."/>
            <person name="Kuo A."/>
            <person name="Salamov A."/>
            <person name="Ahrendt S.R."/>
            <person name="Lipzen A."/>
            <person name="Sullivan W."/>
            <person name="Andreopoulos W.B."/>
            <person name="Clum A."/>
            <person name="Lindquist E."/>
            <person name="Daum C."/>
            <person name="Ramamoorthy G.K."/>
            <person name="Gryganskyi A."/>
            <person name="Culley D."/>
            <person name="Magnuson J.K."/>
            <person name="James T.Y."/>
            <person name="O'Malley M.A."/>
            <person name="Stajich J.E."/>
            <person name="Spatafora J.W."/>
            <person name="Visel A."/>
            <person name="Grigoriev I.V."/>
        </authorList>
    </citation>
    <scope>NUCLEOTIDE SEQUENCE [LARGE SCALE GENOMIC DNA]</scope>
    <source>
        <strain evidence="11 12">PL171</strain>
    </source>
</reference>
<dbReference type="PROSITE" id="PS00444">
    <property type="entry name" value="POLYPRENYL_SYNTHASE_2"/>
    <property type="match status" value="1"/>
</dbReference>
<comment type="cofactor">
    <cofactor evidence="1">
        <name>Mg(2+)</name>
        <dbReference type="ChEBI" id="CHEBI:18420"/>
    </cofactor>
</comment>
<dbReference type="SFLD" id="SFLDS00005">
    <property type="entry name" value="Isoprenoid_Synthase_Type_I"/>
    <property type="match status" value="1"/>
</dbReference>
<dbReference type="SUPFAM" id="SSF48576">
    <property type="entry name" value="Terpenoid synthases"/>
    <property type="match status" value="1"/>
</dbReference>
<dbReference type="GO" id="GO:0004161">
    <property type="term" value="F:dimethylallyltranstransferase activity"/>
    <property type="evidence" value="ECO:0007669"/>
    <property type="project" value="TreeGrafter"/>
</dbReference>
<evidence type="ECO:0000256" key="1">
    <source>
        <dbReference type="ARBA" id="ARBA00001946"/>
    </source>
</evidence>
<dbReference type="Gene3D" id="1.10.600.10">
    <property type="entry name" value="Farnesyl Diphosphate Synthase"/>
    <property type="match status" value="1"/>
</dbReference>
<organism evidence="11 12">
    <name type="scientific">Catenaria anguillulae PL171</name>
    <dbReference type="NCBI Taxonomy" id="765915"/>
    <lineage>
        <taxon>Eukaryota</taxon>
        <taxon>Fungi</taxon>
        <taxon>Fungi incertae sedis</taxon>
        <taxon>Blastocladiomycota</taxon>
        <taxon>Blastocladiomycetes</taxon>
        <taxon>Blastocladiales</taxon>
        <taxon>Catenariaceae</taxon>
        <taxon>Catenaria</taxon>
    </lineage>
</organism>
<accession>A0A1Y2HMF7</accession>
<evidence type="ECO:0000256" key="8">
    <source>
        <dbReference type="ARBA" id="ARBA00022842"/>
    </source>
</evidence>
<evidence type="ECO:0000256" key="3">
    <source>
        <dbReference type="ARBA" id="ARBA00005035"/>
    </source>
</evidence>
<evidence type="ECO:0000256" key="5">
    <source>
        <dbReference type="ARBA" id="ARBA00022516"/>
    </source>
</evidence>
<dbReference type="Proteomes" id="UP000193411">
    <property type="component" value="Unassembled WGS sequence"/>
</dbReference>
<proteinExistence type="inferred from homology"/>
<evidence type="ECO:0000313" key="12">
    <source>
        <dbReference type="Proteomes" id="UP000193411"/>
    </source>
</evidence>
<evidence type="ECO:0000256" key="9">
    <source>
        <dbReference type="ARBA" id="ARBA00023098"/>
    </source>
</evidence>
<dbReference type="InterPro" id="IPR033749">
    <property type="entry name" value="Polyprenyl_synt_CS"/>
</dbReference>
<keyword evidence="5" id="KW-0444">Lipid biosynthesis</keyword>
<protein>
    <submittedName>
        <fullName evidence="11">Geranyltranstransferase</fullName>
    </submittedName>
</protein>
<dbReference type="PROSITE" id="PS00723">
    <property type="entry name" value="POLYPRENYL_SYNTHASE_1"/>
    <property type="match status" value="1"/>
</dbReference>
<keyword evidence="9" id="KW-0443">Lipid metabolism</keyword>
<dbReference type="SFLD" id="SFLDG01017">
    <property type="entry name" value="Polyprenyl_Transferase_Like"/>
    <property type="match status" value="1"/>
</dbReference>
<evidence type="ECO:0000256" key="6">
    <source>
        <dbReference type="ARBA" id="ARBA00022679"/>
    </source>
</evidence>
<dbReference type="InterPro" id="IPR000092">
    <property type="entry name" value="Polyprenyl_synt"/>
</dbReference>
<comment type="pathway">
    <text evidence="3">Isoprenoid biosynthesis; farnesyl diphosphate biosynthesis; farnesyl diphosphate from geranyl diphosphate and isopentenyl diphosphate: step 1/1.</text>
</comment>
<comment type="caution">
    <text evidence="11">The sequence shown here is derived from an EMBL/GenBank/DDBJ whole genome shotgun (WGS) entry which is preliminary data.</text>
</comment>